<gene>
    <name evidence="2" type="ORF">NE237_016162</name>
</gene>
<name>A0A9Q0KFC6_9MAGN</name>
<evidence type="ECO:0000313" key="3">
    <source>
        <dbReference type="Proteomes" id="UP001141806"/>
    </source>
</evidence>
<proteinExistence type="predicted"/>
<accession>A0A9Q0KFC6</accession>
<reference evidence="2" key="1">
    <citation type="journal article" date="2023" name="Plant J.">
        <title>The genome of the king protea, Protea cynaroides.</title>
        <authorList>
            <person name="Chang J."/>
            <person name="Duong T.A."/>
            <person name="Schoeman C."/>
            <person name="Ma X."/>
            <person name="Roodt D."/>
            <person name="Barker N."/>
            <person name="Li Z."/>
            <person name="Van de Peer Y."/>
            <person name="Mizrachi E."/>
        </authorList>
    </citation>
    <scope>NUCLEOTIDE SEQUENCE</scope>
    <source>
        <tissue evidence="2">Young leaves</tissue>
    </source>
</reference>
<dbReference type="AlphaFoldDB" id="A0A9Q0KFC6"/>
<dbReference type="Proteomes" id="UP001141806">
    <property type="component" value="Unassembled WGS sequence"/>
</dbReference>
<keyword evidence="3" id="KW-1185">Reference proteome</keyword>
<evidence type="ECO:0000313" key="2">
    <source>
        <dbReference type="EMBL" id="KAJ4969461.1"/>
    </source>
</evidence>
<dbReference type="EMBL" id="JAMYWD010000006">
    <property type="protein sequence ID" value="KAJ4969461.1"/>
    <property type="molecule type" value="Genomic_DNA"/>
</dbReference>
<sequence>MAGMLPGVELARRRKTHSQQDSNRYSRRDFFLPERIQPSSTRITSSTVCTMDATALKARIRLDEKLGNFRSRCKKHPQLPSHVLHLKQIHTSEIETRAEVCRNNPQLRRKNSEKKVCAKSCKAC</sequence>
<comment type="caution">
    <text evidence="2">The sequence shown here is derived from an EMBL/GenBank/DDBJ whole genome shotgun (WGS) entry which is preliminary data.</text>
</comment>
<evidence type="ECO:0000256" key="1">
    <source>
        <dbReference type="SAM" id="MobiDB-lite"/>
    </source>
</evidence>
<organism evidence="2 3">
    <name type="scientific">Protea cynaroides</name>
    <dbReference type="NCBI Taxonomy" id="273540"/>
    <lineage>
        <taxon>Eukaryota</taxon>
        <taxon>Viridiplantae</taxon>
        <taxon>Streptophyta</taxon>
        <taxon>Embryophyta</taxon>
        <taxon>Tracheophyta</taxon>
        <taxon>Spermatophyta</taxon>
        <taxon>Magnoliopsida</taxon>
        <taxon>Proteales</taxon>
        <taxon>Proteaceae</taxon>
        <taxon>Protea</taxon>
    </lineage>
</organism>
<protein>
    <submittedName>
        <fullName evidence="2">Uncharacterized protein</fullName>
    </submittedName>
</protein>
<feature type="region of interest" description="Disordered" evidence="1">
    <location>
        <begin position="1"/>
        <end position="31"/>
    </location>
</feature>
<dbReference type="OrthoDB" id="8062037at2759"/>